<comment type="caution">
    <text evidence="1">The sequence shown here is derived from an EMBL/GenBank/DDBJ whole genome shotgun (WGS) entry which is preliminary data.</text>
</comment>
<evidence type="ECO:0000313" key="1">
    <source>
        <dbReference type="EMBL" id="GJE28509.1"/>
    </source>
</evidence>
<dbReference type="RefSeq" id="WP_238312452.1">
    <property type="nucleotide sequence ID" value="NZ_BPQV01000010.1"/>
</dbReference>
<sequence>MLRPDPAGEVAALRAKLALAQQREEAVRMVLRALVASLRPLGFNRRKFLRCVREEGQDTPNEGPEAIRHTILLQEARRVIREAP</sequence>
<organism evidence="1 2">
    <name type="scientific">Methylobacterium organophilum</name>
    <dbReference type="NCBI Taxonomy" id="410"/>
    <lineage>
        <taxon>Bacteria</taxon>
        <taxon>Pseudomonadati</taxon>
        <taxon>Pseudomonadota</taxon>
        <taxon>Alphaproteobacteria</taxon>
        <taxon>Hyphomicrobiales</taxon>
        <taxon>Methylobacteriaceae</taxon>
        <taxon>Methylobacterium</taxon>
    </lineage>
</organism>
<dbReference type="Proteomes" id="UP001055156">
    <property type="component" value="Unassembled WGS sequence"/>
</dbReference>
<gene>
    <name evidence="1" type="ORF">LKMONMHP_3381</name>
</gene>
<evidence type="ECO:0008006" key="3">
    <source>
        <dbReference type="Google" id="ProtNLM"/>
    </source>
</evidence>
<evidence type="ECO:0000313" key="2">
    <source>
        <dbReference type="Proteomes" id="UP001055156"/>
    </source>
</evidence>
<keyword evidence="2" id="KW-1185">Reference proteome</keyword>
<dbReference type="EMBL" id="BPQV01000010">
    <property type="protein sequence ID" value="GJE28509.1"/>
    <property type="molecule type" value="Genomic_DNA"/>
</dbReference>
<protein>
    <recommendedName>
        <fullName evidence="3">Transposase</fullName>
    </recommendedName>
</protein>
<reference evidence="1" key="2">
    <citation type="submission" date="2021-08" db="EMBL/GenBank/DDBJ databases">
        <authorList>
            <person name="Tani A."/>
            <person name="Ola A."/>
            <person name="Ogura Y."/>
            <person name="Katsura K."/>
            <person name="Hayashi T."/>
        </authorList>
    </citation>
    <scope>NUCLEOTIDE SEQUENCE</scope>
    <source>
        <strain evidence="1">NBRC 15689</strain>
    </source>
</reference>
<name>A0ABQ4TDC0_METOR</name>
<accession>A0ABQ4TDC0</accession>
<proteinExistence type="predicted"/>
<reference evidence="1" key="1">
    <citation type="journal article" date="2021" name="Front. Microbiol.">
        <title>Comprehensive Comparative Genomics and Phenotyping of Methylobacterium Species.</title>
        <authorList>
            <person name="Alessa O."/>
            <person name="Ogura Y."/>
            <person name="Fujitani Y."/>
            <person name="Takami H."/>
            <person name="Hayashi T."/>
            <person name="Sahin N."/>
            <person name="Tani A."/>
        </authorList>
    </citation>
    <scope>NUCLEOTIDE SEQUENCE</scope>
    <source>
        <strain evidence="1">NBRC 15689</strain>
    </source>
</reference>